<proteinExistence type="predicted"/>
<feature type="domain" description="Lumazine-binding" evidence="11">
    <location>
        <begin position="1"/>
        <end position="97"/>
    </location>
</feature>
<comment type="caution">
    <text evidence="12">The sequence shown here is derived from an EMBL/GenBank/DDBJ whole genome shotgun (WGS) entry which is preliminary data.</text>
</comment>
<evidence type="ECO:0000256" key="8">
    <source>
        <dbReference type="ARBA" id="ARBA00022737"/>
    </source>
</evidence>
<feature type="repeat" description="Lumazine-binding" evidence="10">
    <location>
        <begin position="98"/>
        <end position="195"/>
    </location>
</feature>
<dbReference type="GO" id="GO:0004746">
    <property type="term" value="F:riboflavin synthase activity"/>
    <property type="evidence" value="ECO:0007669"/>
    <property type="project" value="UniProtKB-UniRule"/>
</dbReference>
<dbReference type="PANTHER" id="PTHR21098:SF0">
    <property type="entry name" value="RIBOFLAVIN SYNTHASE"/>
    <property type="match status" value="1"/>
</dbReference>
<dbReference type="Pfam" id="PF00677">
    <property type="entry name" value="Lum_binding"/>
    <property type="match status" value="2"/>
</dbReference>
<dbReference type="InterPro" id="IPR023366">
    <property type="entry name" value="ATP_synth_asu-like_sf"/>
</dbReference>
<dbReference type="Proteomes" id="UP001178148">
    <property type="component" value="Unassembled WGS sequence"/>
</dbReference>
<dbReference type="NCBIfam" id="NF009566">
    <property type="entry name" value="PRK13020.1"/>
    <property type="match status" value="1"/>
</dbReference>
<dbReference type="EMBL" id="JASXSV010000004">
    <property type="protein sequence ID" value="MDP0588369.1"/>
    <property type="molecule type" value="Genomic_DNA"/>
</dbReference>
<dbReference type="PANTHER" id="PTHR21098">
    <property type="entry name" value="RIBOFLAVIN SYNTHASE ALPHA CHAIN"/>
    <property type="match status" value="1"/>
</dbReference>
<evidence type="ECO:0000256" key="6">
    <source>
        <dbReference type="ARBA" id="ARBA00022619"/>
    </source>
</evidence>
<dbReference type="SUPFAM" id="SSF63380">
    <property type="entry name" value="Riboflavin synthase domain-like"/>
    <property type="match status" value="2"/>
</dbReference>
<dbReference type="PROSITE" id="PS51177">
    <property type="entry name" value="LUMAZINE_BIND"/>
    <property type="match status" value="2"/>
</dbReference>
<dbReference type="InterPro" id="IPR026017">
    <property type="entry name" value="Lumazine-bd_dom"/>
</dbReference>
<name>A0AA90NK44_9GAMM</name>
<evidence type="ECO:0000313" key="13">
    <source>
        <dbReference type="Proteomes" id="UP001178148"/>
    </source>
</evidence>
<protein>
    <recommendedName>
        <fullName evidence="5 9">Riboflavin synthase</fullName>
        <ecNumber evidence="4 9">2.5.1.9</ecNumber>
    </recommendedName>
</protein>
<evidence type="ECO:0000313" key="12">
    <source>
        <dbReference type="EMBL" id="MDP0588369.1"/>
    </source>
</evidence>
<dbReference type="FunFam" id="2.40.30.20:FF:000003">
    <property type="entry name" value="Riboflavin synthase, alpha subunit"/>
    <property type="match status" value="1"/>
</dbReference>
<evidence type="ECO:0000256" key="9">
    <source>
        <dbReference type="NCBIfam" id="TIGR00187"/>
    </source>
</evidence>
<comment type="catalytic activity">
    <reaction evidence="1">
        <text>2 6,7-dimethyl-8-(1-D-ribityl)lumazine + H(+) = 5-amino-6-(D-ribitylamino)uracil + riboflavin</text>
        <dbReference type="Rhea" id="RHEA:20772"/>
        <dbReference type="ChEBI" id="CHEBI:15378"/>
        <dbReference type="ChEBI" id="CHEBI:15934"/>
        <dbReference type="ChEBI" id="CHEBI:57986"/>
        <dbReference type="ChEBI" id="CHEBI:58201"/>
        <dbReference type="EC" id="2.5.1.9"/>
    </reaction>
</comment>
<evidence type="ECO:0000256" key="10">
    <source>
        <dbReference type="PROSITE-ProRule" id="PRU00524"/>
    </source>
</evidence>
<dbReference type="GO" id="GO:0009231">
    <property type="term" value="P:riboflavin biosynthetic process"/>
    <property type="evidence" value="ECO:0007669"/>
    <property type="project" value="UniProtKB-KW"/>
</dbReference>
<sequence length="215" mass="23312">MFTGIVKGGFSVVGVERLRDFIRLSVELNDGLTEGLVHGCSVAVNGVCLTVVGIHRKVVFFDVMKETLRVTNLGDLSEGAGVNIERAARFGDDIGGHLLSGHIHDTVVVSKVLKEVNSVTVVIKVNNVWSDYLLPKGYVALNGASLTIGEKVAYDSFRVHLIPETLRRTTFADVKGGSRLNLEIDSQTQVIVNTVKAHMPFAIKGVSQRKMSEVP</sequence>
<evidence type="ECO:0000256" key="4">
    <source>
        <dbReference type="ARBA" id="ARBA00012827"/>
    </source>
</evidence>
<dbReference type="NCBIfam" id="TIGR00187">
    <property type="entry name" value="ribE"/>
    <property type="match status" value="1"/>
</dbReference>
<comment type="pathway">
    <text evidence="3">Cofactor biosynthesis; riboflavin biosynthesis; riboflavin from 2-hydroxy-3-oxobutyl phosphate and 5-amino-6-(D-ribitylamino)uracil: step 2/2.</text>
</comment>
<evidence type="ECO:0000256" key="3">
    <source>
        <dbReference type="ARBA" id="ARBA00004887"/>
    </source>
</evidence>
<reference evidence="12 13" key="1">
    <citation type="journal article" date="2023" name="bioRxiv">
        <title>An intranuclear bacterial parasite of deep-sea mussels expresses apoptosis inhibitors acquired from its host.</title>
        <authorList>
            <person name="Gonzalez Porras M.A."/>
            <person name="Assie A."/>
            <person name="Tietjen M."/>
            <person name="Violette M."/>
            <person name="Kleiner M."/>
            <person name="Gruber-Vodicka H."/>
            <person name="Dubilier N."/>
            <person name="Leisch N."/>
        </authorList>
    </citation>
    <scope>NUCLEOTIDE SEQUENCE [LARGE SCALE GENOMIC DNA]</scope>
    <source>
        <strain evidence="12">IAP13</strain>
    </source>
</reference>
<dbReference type="Gene3D" id="2.40.30.20">
    <property type="match status" value="2"/>
</dbReference>
<dbReference type="NCBIfam" id="NF006767">
    <property type="entry name" value="PRK09289.1"/>
    <property type="match status" value="1"/>
</dbReference>
<evidence type="ECO:0000259" key="11">
    <source>
        <dbReference type="PROSITE" id="PS51177"/>
    </source>
</evidence>
<feature type="domain" description="Lumazine-binding" evidence="11">
    <location>
        <begin position="98"/>
        <end position="195"/>
    </location>
</feature>
<gene>
    <name evidence="12" type="ORF">QS748_03910</name>
</gene>
<evidence type="ECO:0000256" key="7">
    <source>
        <dbReference type="ARBA" id="ARBA00022679"/>
    </source>
</evidence>
<evidence type="ECO:0000256" key="2">
    <source>
        <dbReference type="ARBA" id="ARBA00002803"/>
    </source>
</evidence>
<dbReference type="InterPro" id="IPR017938">
    <property type="entry name" value="Riboflavin_synthase-like_b-brl"/>
</dbReference>
<accession>A0AA90NK44</accession>
<dbReference type="InterPro" id="IPR001783">
    <property type="entry name" value="Lumazine-bd"/>
</dbReference>
<dbReference type="PIRSF" id="PIRSF000498">
    <property type="entry name" value="Riboflavin_syn_A"/>
    <property type="match status" value="1"/>
</dbReference>
<organism evidence="12 13">
    <name type="scientific">Candidatus Endonucleibacter bathymodioli</name>
    <dbReference type="NCBI Taxonomy" id="539814"/>
    <lineage>
        <taxon>Bacteria</taxon>
        <taxon>Pseudomonadati</taxon>
        <taxon>Pseudomonadota</taxon>
        <taxon>Gammaproteobacteria</taxon>
        <taxon>Oceanospirillales</taxon>
        <taxon>Endozoicomonadaceae</taxon>
        <taxon>Candidatus Endonucleibacter</taxon>
    </lineage>
</organism>
<keyword evidence="8" id="KW-0677">Repeat</keyword>
<comment type="function">
    <text evidence="2">Catalyzes the dismutation of two molecules of 6,7-dimethyl-8-ribityllumazine, resulting in the formation of riboflavin and 5-amino-6-(D-ribitylamino)uracil.</text>
</comment>
<keyword evidence="13" id="KW-1185">Reference proteome</keyword>
<feature type="repeat" description="Lumazine-binding" evidence="10">
    <location>
        <begin position="1"/>
        <end position="97"/>
    </location>
</feature>
<dbReference type="CDD" id="cd00402">
    <property type="entry name" value="Riboflavin_synthase_like"/>
    <property type="match status" value="1"/>
</dbReference>
<evidence type="ECO:0000256" key="5">
    <source>
        <dbReference type="ARBA" id="ARBA00013950"/>
    </source>
</evidence>
<keyword evidence="7" id="KW-0808">Transferase</keyword>
<dbReference type="EC" id="2.5.1.9" evidence="4 9"/>
<dbReference type="AlphaFoldDB" id="A0AA90NK44"/>
<keyword evidence="6" id="KW-0686">Riboflavin biosynthesis</keyword>
<evidence type="ECO:0000256" key="1">
    <source>
        <dbReference type="ARBA" id="ARBA00000968"/>
    </source>
</evidence>